<dbReference type="RefSeq" id="YP_007002314.1">
    <property type="nucleotide sequence ID" value="NC_019448.1"/>
</dbReference>
<organism evidence="1 2">
    <name type="scientific">Staphylococcus phage G15</name>
    <dbReference type="NCBI Taxonomy" id="760530"/>
    <lineage>
        <taxon>Viruses</taxon>
        <taxon>Duplodnaviria</taxon>
        <taxon>Heunggongvirae</taxon>
        <taxon>Uroviricota</taxon>
        <taxon>Caudoviricetes</taxon>
        <taxon>Herelleviridae</taxon>
        <taxon>Twortvirinae</taxon>
        <taxon>Kayvirus</taxon>
        <taxon>Kayvirus G15</taxon>
    </lineage>
</organism>
<keyword evidence="2" id="KW-1185">Reference proteome</keyword>
<name>I6PBL9_BPG15</name>
<sequence length="39" mass="4635">MKALGFSVKHKRRKKIIIVYKNVLDEYLSMYQEAIESTC</sequence>
<evidence type="ECO:0000313" key="2">
    <source>
        <dbReference type="Proteomes" id="UP000006134"/>
    </source>
</evidence>
<dbReference type="KEGG" id="vg:14005975"/>
<dbReference type="GeneID" id="14005975"/>
<evidence type="ECO:0000313" key="1">
    <source>
        <dbReference type="EMBL" id="AFF28663.1"/>
    </source>
</evidence>
<gene>
    <name evidence="1" type="ORF">GH15_191</name>
</gene>
<proteinExistence type="predicted"/>
<dbReference type="EMBL" id="JQ686190">
    <property type="protein sequence ID" value="AFF28663.1"/>
    <property type="molecule type" value="Genomic_DNA"/>
</dbReference>
<protein>
    <submittedName>
        <fullName evidence="1">Uncharacterized protein</fullName>
    </submittedName>
</protein>
<accession>I6PBL9</accession>
<reference evidence="1 2" key="1">
    <citation type="journal article" date="2012" name="J. Virol.">
        <title>Complete Genome Sequence of Staphylococcus aureus Bacteriophage GH15.</title>
        <authorList>
            <person name="Gu J."/>
            <person name="Liu X."/>
            <person name="Lu R."/>
            <person name="Li Y."/>
            <person name="Song J."/>
            <person name="Lei L."/>
            <person name="Sun C."/>
            <person name="Feng X."/>
            <person name="Du C."/>
            <person name="Yu H."/>
            <person name="Yang Y."/>
            <person name="Han W."/>
        </authorList>
    </citation>
    <scope>NUCLEOTIDE SEQUENCE [LARGE SCALE GENOMIC DNA]</scope>
</reference>
<dbReference type="Proteomes" id="UP000006134">
    <property type="component" value="Segment"/>
</dbReference>